<keyword evidence="3" id="KW-1015">Disulfide bond</keyword>
<dbReference type="InterPro" id="IPR036249">
    <property type="entry name" value="Thioredoxin-like_sf"/>
</dbReference>
<dbReference type="CDD" id="cd02968">
    <property type="entry name" value="SCO"/>
    <property type="match status" value="1"/>
</dbReference>
<keyword evidence="2" id="KW-0186">Copper</keyword>
<name>A0A9Q4C3D0_9EURY</name>
<dbReference type="SUPFAM" id="SSF52833">
    <property type="entry name" value="Thioredoxin-like"/>
    <property type="match status" value="1"/>
</dbReference>
<organism evidence="4 5">
    <name type="scientific">Halorutilus salinus</name>
    <dbReference type="NCBI Taxonomy" id="2487751"/>
    <lineage>
        <taxon>Archaea</taxon>
        <taxon>Methanobacteriati</taxon>
        <taxon>Methanobacteriota</taxon>
        <taxon>Stenosarchaea group</taxon>
        <taxon>Halobacteria</taxon>
        <taxon>Halorutilales</taxon>
        <taxon>Halorutilaceae</taxon>
        <taxon>Halorutilus</taxon>
    </lineage>
</organism>
<feature type="binding site" evidence="2">
    <location>
        <position position="91"/>
    </location>
    <ligand>
        <name>Cu cation</name>
        <dbReference type="ChEBI" id="CHEBI:23378"/>
    </ligand>
</feature>
<dbReference type="GO" id="GO:0046872">
    <property type="term" value="F:metal ion binding"/>
    <property type="evidence" value="ECO:0007669"/>
    <property type="project" value="UniProtKB-KW"/>
</dbReference>
<evidence type="ECO:0000256" key="1">
    <source>
        <dbReference type="ARBA" id="ARBA00010996"/>
    </source>
</evidence>
<dbReference type="PANTHER" id="PTHR12151">
    <property type="entry name" value="ELECTRON TRANSPORT PROTIN SCO1/SENC FAMILY MEMBER"/>
    <property type="match status" value="1"/>
</dbReference>
<dbReference type="Gene3D" id="3.40.30.10">
    <property type="entry name" value="Glutaredoxin"/>
    <property type="match status" value="1"/>
</dbReference>
<comment type="caution">
    <text evidence="4">The sequence shown here is derived from an EMBL/GenBank/DDBJ whole genome shotgun (WGS) entry which is preliminary data.</text>
</comment>
<protein>
    <submittedName>
        <fullName evidence="4">SCO family protein</fullName>
    </submittedName>
</protein>
<dbReference type="InterPro" id="IPR003782">
    <property type="entry name" value="SCO1/SenC"/>
</dbReference>
<comment type="similarity">
    <text evidence="1">Belongs to the SCO1/2 family.</text>
</comment>
<dbReference type="RefSeq" id="WP_266087123.1">
    <property type="nucleotide sequence ID" value="NZ_RKLV01000006.1"/>
</dbReference>
<keyword evidence="5" id="KW-1185">Reference proteome</keyword>
<dbReference type="Proteomes" id="UP001149411">
    <property type="component" value="Unassembled WGS sequence"/>
</dbReference>
<sequence>MDRRNFLSAVAASASVTATGCIGDNGNTALSPPENYEMLSEADLPRPLYGERIPEATVEAPLRGTDPSTRGFVGERHVLMTFIYTRCTEVCLSLTSNLVQAQVDATEEGYSDEIVFLPTTFDPAHDTADVLRRYGEERGADLDAENWYFLRPDGEKRAREVVEDTFGVGYERNPPDAAMEFTHTSMILLANRDGYVERAYTGTPPNPAELVDDVRTVVDGFS</sequence>
<proteinExistence type="inferred from homology"/>
<gene>
    <name evidence="4" type="ORF">EGH25_07115</name>
</gene>
<reference evidence="4" key="1">
    <citation type="submission" date="2022-09" db="EMBL/GenBank/DDBJ databases">
        <title>Haloadaptaus new haloarchaeum isolated from saline soil.</title>
        <authorList>
            <person name="Duran-Viseras A."/>
            <person name="Sanchez-Porro C."/>
            <person name="Ventosa A."/>
        </authorList>
    </citation>
    <scope>NUCLEOTIDE SEQUENCE</scope>
    <source>
        <strain evidence="4">F3-133</strain>
    </source>
</reference>
<evidence type="ECO:0000256" key="2">
    <source>
        <dbReference type="PIRSR" id="PIRSR603782-1"/>
    </source>
</evidence>
<keyword evidence="2" id="KW-0479">Metal-binding</keyword>
<dbReference type="PANTHER" id="PTHR12151:SF25">
    <property type="entry name" value="LINALOOL DEHYDRATASE_ISOMERASE DOMAIN-CONTAINING PROTEIN"/>
    <property type="match status" value="1"/>
</dbReference>
<dbReference type="EMBL" id="RKLV01000006">
    <property type="protein sequence ID" value="MCX2819120.1"/>
    <property type="molecule type" value="Genomic_DNA"/>
</dbReference>
<accession>A0A9Q4C3D0</accession>
<evidence type="ECO:0000313" key="4">
    <source>
        <dbReference type="EMBL" id="MCX2819120.1"/>
    </source>
</evidence>
<feature type="disulfide bond" description="Redox-active" evidence="3">
    <location>
        <begin position="87"/>
        <end position="91"/>
    </location>
</feature>
<evidence type="ECO:0000313" key="5">
    <source>
        <dbReference type="Proteomes" id="UP001149411"/>
    </source>
</evidence>
<evidence type="ECO:0000256" key="3">
    <source>
        <dbReference type="PIRSR" id="PIRSR603782-2"/>
    </source>
</evidence>
<feature type="binding site" evidence="2">
    <location>
        <position position="183"/>
    </location>
    <ligand>
        <name>Cu cation</name>
        <dbReference type="ChEBI" id="CHEBI:23378"/>
    </ligand>
</feature>
<dbReference type="Pfam" id="PF02630">
    <property type="entry name" value="SCO1-SenC"/>
    <property type="match status" value="1"/>
</dbReference>
<dbReference type="AlphaFoldDB" id="A0A9Q4C3D0"/>
<dbReference type="PROSITE" id="PS51257">
    <property type="entry name" value="PROKAR_LIPOPROTEIN"/>
    <property type="match status" value="1"/>
</dbReference>
<feature type="binding site" evidence="2">
    <location>
        <position position="87"/>
    </location>
    <ligand>
        <name>Cu cation</name>
        <dbReference type="ChEBI" id="CHEBI:23378"/>
    </ligand>
</feature>